<proteinExistence type="predicted"/>
<dbReference type="RefSeq" id="WP_100423275.1">
    <property type="nucleotide sequence ID" value="NZ_BOOX01000001.1"/>
</dbReference>
<reference evidence="2 3" key="1">
    <citation type="submission" date="2017-11" db="EMBL/GenBank/DDBJ databases">
        <title>Genomic Encyclopedia of Archaeal and Bacterial Type Strains, Phase II (KMG-II): From Individual Species to Whole Genera.</title>
        <authorList>
            <person name="Goeker M."/>
        </authorList>
    </citation>
    <scope>NUCLEOTIDE SEQUENCE [LARGE SCALE GENOMIC DNA]</scope>
    <source>
        <strain evidence="2 3">DSM 25478</strain>
    </source>
</reference>
<sequence length="345" mass="36666">MRVVVVGASGNVGTALLAALAHEPVVTSLVGVARRVPRADGSSTVRFPHDAATWVRVDLSAPVPDGAPDPLHEAFAGADVVVHLAWAVQPSHERELLRRTNVGGTRRVLDAAAEAGVRHVVLASSVGAYSASPVETPRREDWPARGITSSGYSVDKTVAEDLLAEHSRRHPGTVFTAVRSAIVVQREAASEIARYFLGPLAALPLRRDGTVPVLVWPEGLRLQVVHAADLADAYRRIVVQRQPGVFNVAADDILHAQDVADVVADGKLRLVAARTARTAVDAAWRLRALPMDPGWVDLALGAPVLDTSLARTLLRWSPTRTSREAITELAAGFADDATPASPPLL</sequence>
<dbReference type="GO" id="GO:0004029">
    <property type="term" value="F:aldehyde dehydrogenase (NAD+) activity"/>
    <property type="evidence" value="ECO:0007669"/>
    <property type="project" value="TreeGrafter"/>
</dbReference>
<dbReference type="AlphaFoldDB" id="A0A2M9CEA7"/>
<dbReference type="Pfam" id="PF01370">
    <property type="entry name" value="Epimerase"/>
    <property type="match status" value="1"/>
</dbReference>
<keyword evidence="3" id="KW-1185">Reference proteome</keyword>
<feature type="domain" description="NAD-dependent epimerase/dehydratase" evidence="1">
    <location>
        <begin position="3"/>
        <end position="249"/>
    </location>
</feature>
<dbReference type="OrthoDB" id="3338687at2"/>
<gene>
    <name evidence="2" type="ORF">CLV28_2107</name>
</gene>
<dbReference type="InterPro" id="IPR051783">
    <property type="entry name" value="NAD(P)-dependent_oxidoreduct"/>
</dbReference>
<dbReference type="InterPro" id="IPR036291">
    <property type="entry name" value="NAD(P)-bd_dom_sf"/>
</dbReference>
<evidence type="ECO:0000313" key="3">
    <source>
        <dbReference type="Proteomes" id="UP000231693"/>
    </source>
</evidence>
<dbReference type="Gene3D" id="3.40.50.720">
    <property type="entry name" value="NAD(P)-binding Rossmann-like Domain"/>
    <property type="match status" value="1"/>
</dbReference>
<accession>A0A2M9CEA7</accession>
<comment type="caution">
    <text evidence="2">The sequence shown here is derived from an EMBL/GenBank/DDBJ whole genome shotgun (WGS) entry which is preliminary data.</text>
</comment>
<dbReference type="EMBL" id="PGFE01000003">
    <property type="protein sequence ID" value="PJJ70276.1"/>
    <property type="molecule type" value="Genomic_DNA"/>
</dbReference>
<evidence type="ECO:0000313" key="2">
    <source>
        <dbReference type="EMBL" id="PJJ70276.1"/>
    </source>
</evidence>
<dbReference type="InterPro" id="IPR001509">
    <property type="entry name" value="Epimerase_deHydtase"/>
</dbReference>
<name>A0A2M9CEA7_9CELL</name>
<dbReference type="PANTHER" id="PTHR48079">
    <property type="entry name" value="PROTEIN YEEZ"/>
    <property type="match status" value="1"/>
</dbReference>
<evidence type="ECO:0000259" key="1">
    <source>
        <dbReference type="Pfam" id="PF01370"/>
    </source>
</evidence>
<organism evidence="2 3">
    <name type="scientific">Sediminihabitans luteus</name>
    <dbReference type="NCBI Taxonomy" id="1138585"/>
    <lineage>
        <taxon>Bacteria</taxon>
        <taxon>Bacillati</taxon>
        <taxon>Actinomycetota</taxon>
        <taxon>Actinomycetes</taxon>
        <taxon>Micrococcales</taxon>
        <taxon>Cellulomonadaceae</taxon>
        <taxon>Sediminihabitans</taxon>
    </lineage>
</organism>
<dbReference type="GO" id="GO:0005737">
    <property type="term" value="C:cytoplasm"/>
    <property type="evidence" value="ECO:0007669"/>
    <property type="project" value="TreeGrafter"/>
</dbReference>
<protein>
    <submittedName>
        <fullName evidence="2">Nucleoside-diphosphate-sugar epimerase</fullName>
    </submittedName>
</protein>
<dbReference type="PANTHER" id="PTHR48079:SF6">
    <property type="entry name" value="NAD(P)-BINDING DOMAIN-CONTAINING PROTEIN-RELATED"/>
    <property type="match status" value="1"/>
</dbReference>
<dbReference type="SUPFAM" id="SSF51735">
    <property type="entry name" value="NAD(P)-binding Rossmann-fold domains"/>
    <property type="match status" value="1"/>
</dbReference>
<dbReference type="Proteomes" id="UP000231693">
    <property type="component" value="Unassembled WGS sequence"/>
</dbReference>